<feature type="transmembrane region" description="Helical" evidence="6">
    <location>
        <begin position="56"/>
        <end position="76"/>
    </location>
</feature>
<feature type="transmembrane region" description="Helical" evidence="6">
    <location>
        <begin position="257"/>
        <end position="276"/>
    </location>
</feature>
<feature type="domain" description="DUF7088" evidence="8">
    <location>
        <begin position="282"/>
        <end position="386"/>
    </location>
</feature>
<feature type="domain" description="ABC-type uncharacterised transport system" evidence="7">
    <location>
        <begin position="586"/>
        <end position="855"/>
    </location>
</feature>
<keyword evidence="4 6" id="KW-1133">Transmembrane helix</keyword>
<evidence type="ECO:0000313" key="9">
    <source>
        <dbReference type="EMBL" id="TXS93988.1"/>
    </source>
</evidence>
<protein>
    <submittedName>
        <fullName evidence="9">ABC transporter permease subunit</fullName>
    </submittedName>
</protein>
<proteinExistence type="predicted"/>
<keyword evidence="2" id="KW-1003">Cell membrane</keyword>
<dbReference type="EMBL" id="VRZA01000003">
    <property type="protein sequence ID" value="TXS93988.1"/>
    <property type="molecule type" value="Genomic_DNA"/>
</dbReference>
<dbReference type="Pfam" id="PF23357">
    <property type="entry name" value="DUF7088"/>
    <property type="match status" value="1"/>
</dbReference>
<dbReference type="PANTHER" id="PTHR30294">
    <property type="entry name" value="MEMBRANE COMPONENT OF ABC TRANSPORTER YHHJ-RELATED"/>
    <property type="match status" value="1"/>
</dbReference>
<evidence type="ECO:0000256" key="2">
    <source>
        <dbReference type="ARBA" id="ARBA00022475"/>
    </source>
</evidence>
<keyword evidence="3 6" id="KW-0812">Transmembrane</keyword>
<feature type="transmembrane region" description="Helical" evidence="6">
    <location>
        <begin position="909"/>
        <end position="928"/>
    </location>
</feature>
<accession>A0A5C8ZZS2</accession>
<name>A0A5C8ZZS2_9GAMM</name>
<organism evidence="9 10">
    <name type="scientific">Parahaliea maris</name>
    <dbReference type="NCBI Taxonomy" id="2716870"/>
    <lineage>
        <taxon>Bacteria</taxon>
        <taxon>Pseudomonadati</taxon>
        <taxon>Pseudomonadota</taxon>
        <taxon>Gammaproteobacteria</taxon>
        <taxon>Cellvibrionales</taxon>
        <taxon>Halieaceae</taxon>
        <taxon>Parahaliea</taxon>
    </lineage>
</organism>
<feature type="transmembrane region" description="Helical" evidence="6">
    <location>
        <begin position="21"/>
        <end position="41"/>
    </location>
</feature>
<comment type="caution">
    <text evidence="9">The sequence shown here is derived from an EMBL/GenBank/DDBJ whole genome shotgun (WGS) entry which is preliminary data.</text>
</comment>
<feature type="transmembrane region" description="Helical" evidence="6">
    <location>
        <begin position="97"/>
        <end position="115"/>
    </location>
</feature>
<evidence type="ECO:0000256" key="5">
    <source>
        <dbReference type="ARBA" id="ARBA00023136"/>
    </source>
</evidence>
<evidence type="ECO:0000256" key="4">
    <source>
        <dbReference type="ARBA" id="ARBA00022989"/>
    </source>
</evidence>
<gene>
    <name evidence="9" type="ORF">FV139_10215</name>
</gene>
<keyword evidence="5 6" id="KW-0472">Membrane</keyword>
<dbReference type="Pfam" id="PF12679">
    <property type="entry name" value="ABC2_membrane_2"/>
    <property type="match status" value="1"/>
</dbReference>
<feature type="transmembrane region" description="Helical" evidence="6">
    <location>
        <begin position="162"/>
        <end position="180"/>
    </location>
</feature>
<comment type="subcellular location">
    <subcellularLocation>
        <location evidence="1">Cell membrane</location>
        <topology evidence="1">Multi-pass membrane protein</topology>
    </subcellularLocation>
</comment>
<evidence type="ECO:0000256" key="6">
    <source>
        <dbReference type="SAM" id="Phobius"/>
    </source>
</evidence>
<dbReference type="Pfam" id="PF09822">
    <property type="entry name" value="ABC_transp_aux"/>
    <property type="match status" value="1"/>
</dbReference>
<evidence type="ECO:0000313" key="10">
    <source>
        <dbReference type="Proteomes" id="UP000321039"/>
    </source>
</evidence>
<evidence type="ECO:0000256" key="1">
    <source>
        <dbReference type="ARBA" id="ARBA00004651"/>
    </source>
</evidence>
<dbReference type="GO" id="GO:0005886">
    <property type="term" value="C:plasma membrane"/>
    <property type="evidence" value="ECO:0007669"/>
    <property type="project" value="UniProtKB-SubCell"/>
</dbReference>
<dbReference type="InterPro" id="IPR055396">
    <property type="entry name" value="DUF7088"/>
</dbReference>
<dbReference type="InterPro" id="IPR019196">
    <property type="entry name" value="ABC_transp_unknown"/>
</dbReference>
<dbReference type="Proteomes" id="UP000321039">
    <property type="component" value="Unassembled WGS sequence"/>
</dbReference>
<evidence type="ECO:0000259" key="7">
    <source>
        <dbReference type="Pfam" id="PF09822"/>
    </source>
</evidence>
<dbReference type="AlphaFoldDB" id="A0A5C8ZZS2"/>
<dbReference type="InterPro" id="IPR051449">
    <property type="entry name" value="ABC-2_transporter_component"/>
</dbReference>
<keyword evidence="10" id="KW-1185">Reference proteome</keyword>
<dbReference type="RefSeq" id="WP_148068330.1">
    <property type="nucleotide sequence ID" value="NZ_VRZA01000003.1"/>
</dbReference>
<dbReference type="PANTHER" id="PTHR30294:SF29">
    <property type="entry name" value="MULTIDRUG ABC TRANSPORTER PERMEASE YBHS-RELATED"/>
    <property type="match status" value="1"/>
</dbReference>
<evidence type="ECO:0000259" key="8">
    <source>
        <dbReference type="Pfam" id="PF23357"/>
    </source>
</evidence>
<feature type="transmembrane region" description="Helical" evidence="6">
    <location>
        <begin position="218"/>
        <end position="236"/>
    </location>
</feature>
<sequence length="943" mass="104735">MSESVIRRVAAKELGQYFSSPVAWLFLAGFAGATLFVFFWVESFFARNVADVRPLFQWMPLLLAFLCPAITMRAWSEERSRGTLEHVLTLPIGISRFVYGKFLASLVLLLIALLLTLPLPITVALISELDPGPVAAGYLAAVLLGAAYLAAGLFVSACTGNTIVALLGSVALCGGLYLLGSPLMTGFFGDSGAGLLRALGSGSRFESIGRGVLDLRDLYYYLCLCGLFLALNVYALERVRWSRAHSRRHRDWRAVTLLLVANLLLANVWLQLLPGLRLDVTADQRYSLSDTTRRFLGRLEEPLLLRGYFSARQHPQLAPLVPRLRDLLAEYAAVSGGRVKVEIIDPADYPELEREAIDRYGLRARPFQVADRHQASLVNAWFQVLVTYGEEFEALGFSQLVEVRTAANRQAEVRLRNPEFNLTRAIRDVLKRQRAGGDPFTGLDRPVQLVAYVSSEDSLPPLLSAYRRSIAAQLEQSVEASGGMLSVRWVDPADQNGAIANVLRDKWGFQPMVTAVGEGGEFYFYLTLEDSHQVVQIPTGSFDPDDFRKTLNAGLRRFADSVTRTVALSLPAVQARMAEHHLGAPTFRQLEQQISEGYSLRMEQLDDGSVSPEADILAVMAPHSLGPRAVYAIDQFLMRGGTVVLATSPFSTEISDAEMRLLPWPSGLEEWLEFQGISIDDSLVMDPQSSPFPVPVIRQRGGQQFRDVHLLDYPYFLDLRPPGLHREHPVTASLPQATMGWASPLQVTPARGRKNLTLLRSSSGAWLSRSSDIAPTVDAQGRTHFEPGAERGSFAVGTILRGRFQSWFKEHPRPESAADSGASALQPLLEHSPHSARLVVFASNDFLDDQMLNASIAASGTQYHGSLEMFMNTLDWALQDDTLLSIRSRGQYNRTLPAMTDRAQSFIEYFNYGLALLLLLLIAALSWLRQRLRRRRYRRELAL</sequence>
<feature type="transmembrane region" description="Helical" evidence="6">
    <location>
        <begin position="135"/>
        <end position="155"/>
    </location>
</feature>
<evidence type="ECO:0000256" key="3">
    <source>
        <dbReference type="ARBA" id="ARBA00022692"/>
    </source>
</evidence>
<reference evidence="9 10" key="1">
    <citation type="submission" date="2019-08" db="EMBL/GenBank/DDBJ databases">
        <title>Parahaliea maris sp. nov., isolated from the surface seawater.</title>
        <authorList>
            <person name="Liu Y."/>
        </authorList>
    </citation>
    <scope>NUCLEOTIDE SEQUENCE [LARGE SCALE GENOMIC DNA]</scope>
    <source>
        <strain evidence="9 10">HSLHS9</strain>
    </source>
</reference>
<dbReference type="GO" id="GO:0140359">
    <property type="term" value="F:ABC-type transporter activity"/>
    <property type="evidence" value="ECO:0007669"/>
    <property type="project" value="InterPro"/>
</dbReference>